<keyword evidence="1" id="KW-0949">S-adenosyl-L-methionine</keyword>
<evidence type="ECO:0000313" key="7">
    <source>
        <dbReference type="Proteomes" id="UP000034078"/>
    </source>
</evidence>
<gene>
    <name evidence="6" type="ORF">UX01_C0001G0041</name>
</gene>
<protein>
    <recommendedName>
        <fullName evidence="5">Radical SAM core domain-containing protein</fullName>
    </recommendedName>
</protein>
<dbReference type="InterPro" id="IPR013785">
    <property type="entry name" value="Aldolase_TIM"/>
</dbReference>
<feature type="domain" description="Radical SAM core" evidence="5">
    <location>
        <begin position="1"/>
        <end position="235"/>
    </location>
</feature>
<dbReference type="AlphaFoldDB" id="A0A837IFU1"/>
<proteinExistence type="predicted"/>
<evidence type="ECO:0000256" key="2">
    <source>
        <dbReference type="ARBA" id="ARBA00022723"/>
    </source>
</evidence>
<dbReference type="SFLD" id="SFLDG01067">
    <property type="entry name" value="SPASM/twitch_domain_containing"/>
    <property type="match status" value="1"/>
</dbReference>
<evidence type="ECO:0000259" key="5">
    <source>
        <dbReference type="PROSITE" id="PS51918"/>
    </source>
</evidence>
<dbReference type="GO" id="GO:0051536">
    <property type="term" value="F:iron-sulfur cluster binding"/>
    <property type="evidence" value="ECO:0007669"/>
    <property type="project" value="UniProtKB-KW"/>
</dbReference>
<dbReference type="PANTHER" id="PTHR11228">
    <property type="entry name" value="RADICAL SAM DOMAIN PROTEIN"/>
    <property type="match status" value="1"/>
</dbReference>
<dbReference type="EMBL" id="LCKO01000001">
    <property type="protein sequence ID" value="KKU01197.1"/>
    <property type="molecule type" value="Genomic_DNA"/>
</dbReference>
<dbReference type="CDD" id="cd01335">
    <property type="entry name" value="Radical_SAM"/>
    <property type="match status" value="1"/>
</dbReference>
<dbReference type="Pfam" id="PF04055">
    <property type="entry name" value="Radical_SAM"/>
    <property type="match status" value="1"/>
</dbReference>
<dbReference type="PANTHER" id="PTHR11228:SF7">
    <property type="entry name" value="PQQA PEPTIDE CYCLASE"/>
    <property type="match status" value="1"/>
</dbReference>
<keyword evidence="2" id="KW-0479">Metal-binding</keyword>
<sequence length="291" mass="33273">MKIQTFTVVSGNAICNASCPFCVSKMTGIRGIGTKPTLINWHNFHKACRIAQINNITTVLLTGKGEPTLYPDQLTEYLKHLQKYDFPILELQTNAILFSEQEKSYEKYLKEWFELGLSIISISVVHYDPEKNRANYVPGKKIYPDLGKIIAKLHKIGYSVRFSVVLIKDHIDTPKEAKKMVEMANKWGVEQVSLRPVAAPENSESEKYKTDTVKMMLTPKKIADINDWLEKEGRLLLSYEHNSRIYDVAGQNVCLTDALTIKPGTDDIRQMIFFPDGHIRFDWQYKGAIIL</sequence>
<dbReference type="Proteomes" id="UP000034078">
    <property type="component" value="Unassembled WGS sequence"/>
</dbReference>
<dbReference type="GO" id="GO:0003824">
    <property type="term" value="F:catalytic activity"/>
    <property type="evidence" value="ECO:0007669"/>
    <property type="project" value="InterPro"/>
</dbReference>
<name>A0A837IFU1_9BACT</name>
<keyword evidence="3" id="KW-0408">Iron</keyword>
<dbReference type="SFLD" id="SFLDS00029">
    <property type="entry name" value="Radical_SAM"/>
    <property type="match status" value="1"/>
</dbReference>
<dbReference type="PROSITE" id="PS51918">
    <property type="entry name" value="RADICAL_SAM"/>
    <property type="match status" value="1"/>
</dbReference>
<accession>A0A837IFU1</accession>
<dbReference type="InterPro" id="IPR058240">
    <property type="entry name" value="rSAM_sf"/>
</dbReference>
<comment type="caution">
    <text evidence="6">The sequence shown here is derived from an EMBL/GenBank/DDBJ whole genome shotgun (WGS) entry which is preliminary data.</text>
</comment>
<reference evidence="6 7" key="1">
    <citation type="journal article" date="2015" name="Nature">
        <title>rRNA introns, odd ribosomes, and small enigmatic genomes across a large radiation of phyla.</title>
        <authorList>
            <person name="Brown C.T."/>
            <person name="Hug L.A."/>
            <person name="Thomas B.C."/>
            <person name="Sharon I."/>
            <person name="Castelle C.J."/>
            <person name="Singh A."/>
            <person name="Wilkins M.J."/>
            <person name="Williams K.H."/>
            <person name="Banfield J.F."/>
        </authorList>
    </citation>
    <scope>NUCLEOTIDE SEQUENCE [LARGE SCALE GENOMIC DNA]</scope>
</reference>
<dbReference type="InterPro" id="IPR050377">
    <property type="entry name" value="Radical_SAM_PqqE_MftC-like"/>
</dbReference>
<keyword evidence="4" id="KW-0411">Iron-sulfur</keyword>
<dbReference type="Gene3D" id="3.20.20.70">
    <property type="entry name" value="Aldolase class I"/>
    <property type="match status" value="1"/>
</dbReference>
<evidence type="ECO:0000256" key="1">
    <source>
        <dbReference type="ARBA" id="ARBA00022691"/>
    </source>
</evidence>
<dbReference type="GO" id="GO:0046872">
    <property type="term" value="F:metal ion binding"/>
    <property type="evidence" value="ECO:0007669"/>
    <property type="project" value="UniProtKB-KW"/>
</dbReference>
<dbReference type="SUPFAM" id="SSF102114">
    <property type="entry name" value="Radical SAM enzymes"/>
    <property type="match status" value="1"/>
</dbReference>
<evidence type="ECO:0000256" key="4">
    <source>
        <dbReference type="ARBA" id="ARBA00023014"/>
    </source>
</evidence>
<evidence type="ECO:0000313" key="6">
    <source>
        <dbReference type="EMBL" id="KKU01197.1"/>
    </source>
</evidence>
<dbReference type="InterPro" id="IPR007197">
    <property type="entry name" value="rSAM"/>
</dbReference>
<organism evidence="6 7">
    <name type="scientific">Candidatus Collierbacteria bacterium GW2011_GWB2_45_17</name>
    <dbReference type="NCBI Taxonomy" id="1618388"/>
    <lineage>
        <taxon>Bacteria</taxon>
        <taxon>Candidatus Collieribacteriota</taxon>
    </lineage>
</organism>
<evidence type="ECO:0000256" key="3">
    <source>
        <dbReference type="ARBA" id="ARBA00023004"/>
    </source>
</evidence>